<organism evidence="1 2">
    <name type="scientific">Bacillus phage DLc1</name>
    <dbReference type="NCBI Taxonomy" id="2777318"/>
    <lineage>
        <taxon>Viruses</taxon>
        <taxon>Duplodnaviria</taxon>
        <taxon>Heunggongvirae</taxon>
        <taxon>Uroviricota</taxon>
        <taxon>Caudoviricetes</taxon>
        <taxon>Salasmaviridae</taxon>
        <taxon>Huangshavirus</taxon>
        <taxon>Huangshavirus dlcuna</taxon>
    </lineage>
</organism>
<dbReference type="KEGG" id="vg:65132298"/>
<dbReference type="GeneID" id="65132298"/>
<dbReference type="EMBL" id="MW012634">
    <property type="protein sequence ID" value="QOR56279.1"/>
    <property type="molecule type" value="Genomic_DNA"/>
</dbReference>
<sequence length="96" mass="10824">MAKKITRTITQSHIVVGELQDNQIIEIGSIVEDVKVDEVKALKIIRKAFPERNVLVLEVKIEEGLYEISQDDFVKYGKKVEAPVEEAKESSEEVVA</sequence>
<dbReference type="Proteomes" id="UP000593635">
    <property type="component" value="Segment"/>
</dbReference>
<protein>
    <recommendedName>
        <fullName evidence="3">Double-strand binding protein</fullName>
    </recommendedName>
</protein>
<reference evidence="1 2" key="1">
    <citation type="submission" date="2020-09" db="EMBL/GenBank/DDBJ databases">
        <authorList>
            <person name="Li C."/>
            <person name="Ding Y."/>
            <person name="Wu Q."/>
        </authorList>
    </citation>
    <scope>NUCLEOTIDE SEQUENCE [LARGE SCALE GENOMIC DNA]</scope>
</reference>
<evidence type="ECO:0008006" key="3">
    <source>
        <dbReference type="Google" id="ProtNLM"/>
    </source>
</evidence>
<proteinExistence type="predicted"/>
<accession>A0A7M1RRF3</accession>
<keyword evidence="2" id="KW-1185">Reference proteome</keyword>
<evidence type="ECO:0000313" key="1">
    <source>
        <dbReference type="EMBL" id="QOR56279.1"/>
    </source>
</evidence>
<evidence type="ECO:0000313" key="2">
    <source>
        <dbReference type="Proteomes" id="UP000593635"/>
    </source>
</evidence>
<name>A0A7M1RRF3_9CAUD</name>
<dbReference type="RefSeq" id="YP_010113760.1">
    <property type="nucleotide sequence ID" value="NC_055908.1"/>
</dbReference>